<protein>
    <submittedName>
        <fullName evidence="5">Autotransporter-associated beta strand repeat-containing protein</fullName>
    </submittedName>
</protein>
<dbReference type="EMBL" id="CP063458">
    <property type="protein sequence ID" value="QOV89584.1"/>
    <property type="molecule type" value="Genomic_DNA"/>
</dbReference>
<dbReference type="InterPro" id="IPR011330">
    <property type="entry name" value="Glyco_hydro/deAcase_b/a-brl"/>
</dbReference>
<dbReference type="GO" id="GO:0016810">
    <property type="term" value="F:hydrolase activity, acting on carbon-nitrogen (but not peptide) bonds"/>
    <property type="evidence" value="ECO:0007669"/>
    <property type="project" value="InterPro"/>
</dbReference>
<feature type="chain" id="PRO_5034981706" evidence="3">
    <location>
        <begin position="23"/>
        <end position="999"/>
    </location>
</feature>
<dbReference type="PANTHER" id="PTHR34216:SF3">
    <property type="entry name" value="POLY-BETA-1,6-N-ACETYL-D-GLUCOSAMINE N-DEACETYLASE"/>
    <property type="match status" value="1"/>
</dbReference>
<organism evidence="5 6">
    <name type="scientific">Humisphaera borealis</name>
    <dbReference type="NCBI Taxonomy" id="2807512"/>
    <lineage>
        <taxon>Bacteria</taxon>
        <taxon>Pseudomonadati</taxon>
        <taxon>Planctomycetota</taxon>
        <taxon>Phycisphaerae</taxon>
        <taxon>Tepidisphaerales</taxon>
        <taxon>Tepidisphaeraceae</taxon>
        <taxon>Humisphaera</taxon>
    </lineage>
</organism>
<feature type="domain" description="NodB homology" evidence="4">
    <location>
        <begin position="41"/>
        <end position="248"/>
    </location>
</feature>
<feature type="signal peptide" evidence="3">
    <location>
        <begin position="1"/>
        <end position="22"/>
    </location>
</feature>
<accession>A0A7M2WW90</accession>
<comment type="subcellular location">
    <subcellularLocation>
        <location evidence="1">Secreted</location>
    </subcellularLocation>
</comment>
<evidence type="ECO:0000256" key="3">
    <source>
        <dbReference type="SAM" id="SignalP"/>
    </source>
</evidence>
<dbReference type="PANTHER" id="PTHR34216">
    <property type="match status" value="1"/>
</dbReference>
<name>A0A7M2WW90_9BACT</name>
<dbReference type="Gene3D" id="3.20.20.370">
    <property type="entry name" value="Glycoside hydrolase/deacetylase"/>
    <property type="match status" value="2"/>
</dbReference>
<dbReference type="InterPro" id="IPR051398">
    <property type="entry name" value="Polysacch_Deacetylase"/>
</dbReference>
<dbReference type="AlphaFoldDB" id="A0A7M2WW90"/>
<evidence type="ECO:0000313" key="5">
    <source>
        <dbReference type="EMBL" id="QOV89584.1"/>
    </source>
</evidence>
<dbReference type="RefSeq" id="WP_206292633.1">
    <property type="nucleotide sequence ID" value="NZ_CP063458.1"/>
</dbReference>
<keyword evidence="6" id="KW-1185">Reference proteome</keyword>
<dbReference type="GO" id="GO:0005576">
    <property type="term" value="C:extracellular region"/>
    <property type="evidence" value="ECO:0007669"/>
    <property type="project" value="UniProtKB-SubCell"/>
</dbReference>
<dbReference type="SUPFAM" id="SSF51126">
    <property type="entry name" value="Pectin lyase-like"/>
    <property type="match status" value="1"/>
</dbReference>
<dbReference type="CDD" id="cd10918">
    <property type="entry name" value="CE4_NodB_like_5s_6s"/>
    <property type="match status" value="1"/>
</dbReference>
<dbReference type="Pfam" id="PF01522">
    <property type="entry name" value="Polysacc_deac_1"/>
    <property type="match status" value="1"/>
</dbReference>
<dbReference type="KEGG" id="hbs:IPV69_25910"/>
<gene>
    <name evidence="5" type="ORF">IPV69_25910</name>
</gene>
<dbReference type="InterPro" id="IPR002509">
    <property type="entry name" value="NODB_dom"/>
</dbReference>
<evidence type="ECO:0000313" key="6">
    <source>
        <dbReference type="Proteomes" id="UP000593765"/>
    </source>
</evidence>
<proteinExistence type="predicted"/>
<dbReference type="PROSITE" id="PS51677">
    <property type="entry name" value="NODB"/>
    <property type="match status" value="1"/>
</dbReference>
<dbReference type="Pfam" id="PF12951">
    <property type="entry name" value="PATR"/>
    <property type="match status" value="3"/>
</dbReference>
<dbReference type="InterPro" id="IPR011050">
    <property type="entry name" value="Pectin_lyase_fold/virulence"/>
</dbReference>
<evidence type="ECO:0000256" key="1">
    <source>
        <dbReference type="ARBA" id="ARBA00004613"/>
    </source>
</evidence>
<dbReference type="Proteomes" id="UP000593765">
    <property type="component" value="Chromosome"/>
</dbReference>
<dbReference type="InterPro" id="IPR013425">
    <property type="entry name" value="Autotrns_rpt"/>
</dbReference>
<sequence>MKLSDIGMMCTLLLAATAIARAEPVSVVDPTGIIKKPIPDKLVVFTFDDGCASGATVAAPILKKNGFGGTFYVSDAYLFRERKDWYMTWRQIKGLADDGFEVGNHTRGHGMLSHTDIGGCQAYVWTLEDAMIANRIPKPTTLAWPFYITNPKFYSLLKEWGYTFARGGHGRVYRPAVDNPYDVPSFAVGGIGMTMEGFISAVRQATGGRVVVLTFHGVPDMEHPPVGTDPDLFEEMVQYMKDNNYRVIAMRDLAEYVDLEKAAKLPPTQKKLVNPGPVLLIQGDKPYVPKKREHKTYEFPKELTAKWTVKEIYRLGLPNSVYGAINGSNITLYVPVSTNVKAVAPTFDLARFATAAPASGTVRDFSTPQTYTITAQDGSTRQYRVQVVPTAEAMHFTWASKEAGDFDDVAQWKTNLGTASAPVTGGSSDTILNFYLPAKYEVTRAGTGDFVLNQLNFGSSTLTLDSKGTLVFTKSKSYGSLPYINSQNRANVTVKAAIRLDADLTIDGLELDDTRVFLPGVISGTGALIKNGPHSLYVTNATNTYSGGTIVNDGSVSFSSQGLGTGPVAVNHDGAVGIGGVPVMNALTANGGRISSGGTGRWSGPVTLTGTTMVSAYESLEFDNKEGGISGPGGLTQTGHRVDHGTRSGTIKLFGRNSYMGVTRVEMGLLEVMGSLYNNEPARWTPANITVNGAAGELRLHVGGPGAFTAEQAGTMLRNLTTSVNQNGLLAGATFGVHTTGASNAQELSVNIEDSKGPGGGSIHLKKCGAGTLKLSGTNTYSGQTILTGGTLSVESLNSVTKGMASSSLGAPKTPSDGEIMMSGGCTLAYTGKGETTDRTLNFPGERDTITLDQSGTGLWKLTSPFVISGYAHSKTVVLTGSSSGSGELAGNLDNPYDRKGKATTAVTKSGTGTWTLSGNNTFTGLTTVEKGTLCLTNVHSLGEGTEVSVSEGGMLDLKFEGQMRIGKLSVNGKLQPPGTYDAENLPKFIRGSGILKSQ</sequence>
<dbReference type="Gene3D" id="2.60.40.2340">
    <property type="match status" value="1"/>
</dbReference>
<dbReference type="GO" id="GO:0005975">
    <property type="term" value="P:carbohydrate metabolic process"/>
    <property type="evidence" value="ECO:0007669"/>
    <property type="project" value="InterPro"/>
</dbReference>
<reference evidence="5 6" key="1">
    <citation type="submission" date="2020-10" db="EMBL/GenBank/DDBJ databases">
        <title>Wide distribution of Phycisphaera-like planctomycetes from WD2101 soil group in peatlands and genome analysis of the first cultivated representative.</title>
        <authorList>
            <person name="Dedysh S.N."/>
            <person name="Beletsky A.V."/>
            <person name="Ivanova A."/>
            <person name="Kulichevskaya I.S."/>
            <person name="Suzina N.E."/>
            <person name="Philippov D.A."/>
            <person name="Rakitin A.L."/>
            <person name="Mardanov A.V."/>
            <person name="Ravin N.V."/>
        </authorList>
    </citation>
    <scope>NUCLEOTIDE SEQUENCE [LARGE SCALE GENOMIC DNA]</scope>
    <source>
        <strain evidence="5 6">M1803</strain>
    </source>
</reference>
<evidence type="ECO:0000259" key="4">
    <source>
        <dbReference type="PROSITE" id="PS51677"/>
    </source>
</evidence>
<keyword evidence="2 3" id="KW-0732">Signal</keyword>
<evidence type="ECO:0000256" key="2">
    <source>
        <dbReference type="ARBA" id="ARBA00022729"/>
    </source>
</evidence>
<dbReference type="SUPFAM" id="SSF88713">
    <property type="entry name" value="Glycoside hydrolase/deacetylase"/>
    <property type="match status" value="1"/>
</dbReference>
<dbReference type="NCBIfam" id="TIGR02601">
    <property type="entry name" value="autotrns_rpt"/>
    <property type="match status" value="3"/>
</dbReference>